<proteinExistence type="predicted"/>
<sequence>MGRRLWWPVLGVLAVALAGVAIWKVHPRPGATATSPDALRGSGPAADQGPAVAAALQRLSTDPGSLVSSAAAARVGADAGKAVPVGAVVSPDPGSWAPDGIGGGTMLVTITPPAGARTTYAAVMVSEEGQWKVLTTFPLGR</sequence>
<protein>
    <submittedName>
        <fullName evidence="1">Uncharacterized protein</fullName>
    </submittedName>
</protein>
<evidence type="ECO:0000313" key="2">
    <source>
        <dbReference type="Proteomes" id="UP000637628"/>
    </source>
</evidence>
<dbReference type="RefSeq" id="WP_203731735.1">
    <property type="nucleotide sequence ID" value="NZ_BAAATX010000021.1"/>
</dbReference>
<evidence type="ECO:0000313" key="1">
    <source>
        <dbReference type="EMBL" id="GIE04732.1"/>
    </source>
</evidence>
<name>A0ABQ3Z4J7_9ACTN</name>
<dbReference type="Proteomes" id="UP000637628">
    <property type="component" value="Unassembled WGS sequence"/>
</dbReference>
<reference evidence="1 2" key="1">
    <citation type="submission" date="2021-01" db="EMBL/GenBank/DDBJ databases">
        <title>Whole genome shotgun sequence of Actinoplanes durhamensis NBRC 14914.</title>
        <authorList>
            <person name="Komaki H."/>
            <person name="Tamura T."/>
        </authorList>
    </citation>
    <scope>NUCLEOTIDE SEQUENCE [LARGE SCALE GENOMIC DNA]</scope>
    <source>
        <strain evidence="1 2">NBRC 14914</strain>
    </source>
</reference>
<gene>
    <name evidence="1" type="ORF">Adu01nite_60820</name>
</gene>
<dbReference type="EMBL" id="BOML01000050">
    <property type="protein sequence ID" value="GIE04732.1"/>
    <property type="molecule type" value="Genomic_DNA"/>
</dbReference>
<keyword evidence="2" id="KW-1185">Reference proteome</keyword>
<organism evidence="1 2">
    <name type="scientific">Paractinoplanes durhamensis</name>
    <dbReference type="NCBI Taxonomy" id="113563"/>
    <lineage>
        <taxon>Bacteria</taxon>
        <taxon>Bacillati</taxon>
        <taxon>Actinomycetota</taxon>
        <taxon>Actinomycetes</taxon>
        <taxon>Micromonosporales</taxon>
        <taxon>Micromonosporaceae</taxon>
        <taxon>Paractinoplanes</taxon>
    </lineage>
</organism>
<accession>A0ABQ3Z4J7</accession>
<comment type="caution">
    <text evidence="1">The sequence shown here is derived from an EMBL/GenBank/DDBJ whole genome shotgun (WGS) entry which is preliminary data.</text>
</comment>